<sequence length="181" mass="20943">MKISSVAELIANSSFLRSEGYTSNDLNVVIQDILESIDIIGEDNLYLRNHLNLEETVSYFRKREVPLSGDEIVNGDFFVFEYIGHNGDMFLRQYNSLIDIEEQITSGSGITNPFTTYQVAIVNGGVKEYEIYFTDKTDGIEYKFIKDLHDALPEFQSIFSKSRKPKRREYEITDVRIVWID</sequence>
<comment type="caution">
    <text evidence="1">The sequence shown here is derived from an EMBL/GenBank/DDBJ whole genome shotgun (WGS) entry which is preliminary data.</text>
</comment>
<reference evidence="1 2" key="1">
    <citation type="submission" date="2023-03" db="EMBL/GenBank/DDBJ databases">
        <title>Bacillus Genome Sequencing.</title>
        <authorList>
            <person name="Dunlap C."/>
        </authorList>
    </citation>
    <scope>NUCLEOTIDE SEQUENCE [LARGE SCALE GENOMIC DNA]</scope>
    <source>
        <strain evidence="1 2">NRS-52</strain>
    </source>
</reference>
<gene>
    <name evidence="1" type="ORF">P9847_05620</name>
</gene>
<name>A0ABU6PPH9_9BACL</name>
<protein>
    <submittedName>
        <fullName evidence="1">Uncharacterized protein</fullName>
    </submittedName>
</protein>
<organism evidence="1 2">
    <name type="scientific">Paenibacillus chibensis</name>
    <dbReference type="NCBI Taxonomy" id="59846"/>
    <lineage>
        <taxon>Bacteria</taxon>
        <taxon>Bacillati</taxon>
        <taxon>Bacillota</taxon>
        <taxon>Bacilli</taxon>
        <taxon>Bacillales</taxon>
        <taxon>Paenibacillaceae</taxon>
        <taxon>Paenibacillus</taxon>
    </lineage>
</organism>
<evidence type="ECO:0000313" key="1">
    <source>
        <dbReference type="EMBL" id="MED5016780.1"/>
    </source>
</evidence>
<dbReference type="RefSeq" id="WP_328276082.1">
    <property type="nucleotide sequence ID" value="NZ_JARTLD010000012.1"/>
</dbReference>
<evidence type="ECO:0000313" key="2">
    <source>
        <dbReference type="Proteomes" id="UP001343257"/>
    </source>
</evidence>
<dbReference type="Proteomes" id="UP001343257">
    <property type="component" value="Unassembled WGS sequence"/>
</dbReference>
<accession>A0ABU6PPH9</accession>
<proteinExistence type="predicted"/>
<keyword evidence="2" id="KW-1185">Reference proteome</keyword>
<dbReference type="EMBL" id="JARTLD010000012">
    <property type="protein sequence ID" value="MED5016780.1"/>
    <property type="molecule type" value="Genomic_DNA"/>
</dbReference>